<evidence type="ECO:0000256" key="2">
    <source>
        <dbReference type="SAM" id="Phobius"/>
    </source>
</evidence>
<reference evidence="4" key="1">
    <citation type="journal article" date="2013" name="Nature">
        <title>Pan genome of the phytoplankton Emiliania underpins its global distribution.</title>
        <authorList>
            <person name="Read B.A."/>
            <person name="Kegel J."/>
            <person name="Klute M.J."/>
            <person name="Kuo A."/>
            <person name="Lefebvre S.C."/>
            <person name="Maumus F."/>
            <person name="Mayer C."/>
            <person name="Miller J."/>
            <person name="Monier A."/>
            <person name="Salamov A."/>
            <person name="Young J."/>
            <person name="Aguilar M."/>
            <person name="Claverie J.M."/>
            <person name="Frickenhaus S."/>
            <person name="Gonzalez K."/>
            <person name="Herman E.K."/>
            <person name="Lin Y.C."/>
            <person name="Napier J."/>
            <person name="Ogata H."/>
            <person name="Sarno A.F."/>
            <person name="Shmutz J."/>
            <person name="Schroeder D."/>
            <person name="de Vargas C."/>
            <person name="Verret F."/>
            <person name="von Dassow P."/>
            <person name="Valentin K."/>
            <person name="Van de Peer Y."/>
            <person name="Wheeler G."/>
            <person name="Dacks J.B."/>
            <person name="Delwiche C.F."/>
            <person name="Dyhrman S.T."/>
            <person name="Glockner G."/>
            <person name="John U."/>
            <person name="Richards T."/>
            <person name="Worden A.Z."/>
            <person name="Zhang X."/>
            <person name="Grigoriev I.V."/>
            <person name="Allen A.E."/>
            <person name="Bidle K."/>
            <person name="Borodovsky M."/>
            <person name="Bowler C."/>
            <person name="Brownlee C."/>
            <person name="Cock J.M."/>
            <person name="Elias M."/>
            <person name="Gladyshev V.N."/>
            <person name="Groth M."/>
            <person name="Guda C."/>
            <person name="Hadaegh A."/>
            <person name="Iglesias-Rodriguez M.D."/>
            <person name="Jenkins J."/>
            <person name="Jones B.M."/>
            <person name="Lawson T."/>
            <person name="Leese F."/>
            <person name="Lindquist E."/>
            <person name="Lobanov A."/>
            <person name="Lomsadze A."/>
            <person name="Malik S.B."/>
            <person name="Marsh M.E."/>
            <person name="Mackinder L."/>
            <person name="Mock T."/>
            <person name="Mueller-Roeber B."/>
            <person name="Pagarete A."/>
            <person name="Parker M."/>
            <person name="Probert I."/>
            <person name="Quesneville H."/>
            <person name="Raines C."/>
            <person name="Rensing S.A."/>
            <person name="Riano-Pachon D.M."/>
            <person name="Richier S."/>
            <person name="Rokitta S."/>
            <person name="Shiraiwa Y."/>
            <person name="Soanes D.M."/>
            <person name="van der Giezen M."/>
            <person name="Wahlund T.M."/>
            <person name="Williams B."/>
            <person name="Wilson W."/>
            <person name="Wolfe G."/>
            <person name="Wurch L.L."/>
        </authorList>
    </citation>
    <scope>NUCLEOTIDE SEQUENCE</scope>
</reference>
<evidence type="ECO:0000256" key="1">
    <source>
        <dbReference type="SAM" id="MobiDB-lite"/>
    </source>
</evidence>
<name>A0A0D3ILT1_EMIH1</name>
<keyword evidence="2" id="KW-0472">Membrane</keyword>
<dbReference type="AlphaFoldDB" id="A0A0D3ILT1"/>
<accession>A0A0D3ILT1</accession>
<organism evidence="3 4">
    <name type="scientific">Emiliania huxleyi (strain CCMP1516)</name>
    <dbReference type="NCBI Taxonomy" id="280463"/>
    <lineage>
        <taxon>Eukaryota</taxon>
        <taxon>Haptista</taxon>
        <taxon>Haptophyta</taxon>
        <taxon>Prymnesiophyceae</taxon>
        <taxon>Isochrysidales</taxon>
        <taxon>Noelaerhabdaceae</taxon>
        <taxon>Emiliania</taxon>
    </lineage>
</organism>
<sequence length="151" mass="14942">MSVVDIAANGAGAVVAGYLAGAAAGPAISASAATATGLRNGARPPMLRTSVAVAAISIALLGFLASAAVTLGLTTLSLAPSFARLPLLALMLAIVAALAPMTALITGTFFSPAIPFQDEDDASEYQDMQDSYSDLGSGQLVSPQPKLGPVP</sequence>
<feature type="transmembrane region" description="Helical" evidence="2">
    <location>
        <begin position="85"/>
        <end position="110"/>
    </location>
</feature>
<feature type="transmembrane region" description="Helical" evidence="2">
    <location>
        <begin position="51"/>
        <end position="73"/>
    </location>
</feature>
<keyword evidence="2" id="KW-0812">Transmembrane</keyword>
<keyword evidence="4" id="KW-1185">Reference proteome</keyword>
<feature type="compositionally biased region" description="Polar residues" evidence="1">
    <location>
        <begin position="126"/>
        <end position="142"/>
    </location>
</feature>
<protein>
    <submittedName>
        <fullName evidence="3">Uncharacterized protein</fullName>
    </submittedName>
</protein>
<evidence type="ECO:0000313" key="3">
    <source>
        <dbReference type="EnsemblProtists" id="EOD12216"/>
    </source>
</evidence>
<dbReference type="RefSeq" id="XP_005764645.1">
    <property type="nucleotide sequence ID" value="XM_005764588.1"/>
</dbReference>
<evidence type="ECO:0000313" key="4">
    <source>
        <dbReference type="Proteomes" id="UP000013827"/>
    </source>
</evidence>
<dbReference type="Proteomes" id="UP000013827">
    <property type="component" value="Unassembled WGS sequence"/>
</dbReference>
<reference evidence="3" key="2">
    <citation type="submission" date="2024-10" db="UniProtKB">
        <authorList>
            <consortium name="EnsemblProtists"/>
        </authorList>
    </citation>
    <scope>IDENTIFICATION</scope>
</reference>
<dbReference type="PaxDb" id="2903-EOD12216"/>
<feature type="region of interest" description="Disordered" evidence="1">
    <location>
        <begin position="124"/>
        <end position="151"/>
    </location>
</feature>
<dbReference type="EnsemblProtists" id="EOD12216">
    <property type="protein sequence ID" value="EOD12216"/>
    <property type="gene ID" value="EMIHUDRAFT_214058"/>
</dbReference>
<dbReference type="GeneID" id="17258310"/>
<proteinExistence type="predicted"/>
<keyword evidence="2" id="KW-1133">Transmembrane helix</keyword>
<feature type="transmembrane region" description="Helical" evidence="2">
    <location>
        <begin position="6"/>
        <end position="30"/>
    </location>
</feature>
<dbReference type="HOGENOM" id="CLU_1734909_0_0_1"/>
<dbReference type="KEGG" id="ehx:EMIHUDRAFT_214058"/>